<dbReference type="InterPro" id="IPR044066">
    <property type="entry name" value="TRIAD_supradom"/>
</dbReference>
<evidence type="ECO:0000256" key="9">
    <source>
        <dbReference type="PROSITE-ProRule" id="PRU00175"/>
    </source>
</evidence>
<dbReference type="CDD" id="cd22584">
    <property type="entry name" value="Rcat_RBR_unk"/>
    <property type="match status" value="1"/>
</dbReference>
<evidence type="ECO:0000259" key="11">
    <source>
        <dbReference type="PROSITE" id="PS51873"/>
    </source>
</evidence>
<proteinExistence type="predicted"/>
<dbReference type="Gene3D" id="3.30.40.10">
    <property type="entry name" value="Zinc/RING finger domain, C3HC4 (zinc finger)"/>
    <property type="match status" value="1"/>
</dbReference>
<keyword evidence="8" id="KW-0862">Zinc</keyword>
<dbReference type="InterPro" id="IPR017907">
    <property type="entry name" value="Znf_RING_CS"/>
</dbReference>
<dbReference type="GO" id="GO:0008270">
    <property type="term" value="F:zinc ion binding"/>
    <property type="evidence" value="ECO:0007669"/>
    <property type="project" value="UniProtKB-KW"/>
</dbReference>
<feature type="domain" description="RING-type" evidence="10">
    <location>
        <begin position="16"/>
        <end position="70"/>
    </location>
</feature>
<gene>
    <name evidence="12" type="ORF">LRAMOSA08510</name>
</gene>
<evidence type="ECO:0000256" key="7">
    <source>
        <dbReference type="ARBA" id="ARBA00022786"/>
    </source>
</evidence>
<dbReference type="GO" id="GO:0061630">
    <property type="term" value="F:ubiquitin protein ligase activity"/>
    <property type="evidence" value="ECO:0007669"/>
    <property type="project" value="UniProtKB-EC"/>
</dbReference>
<keyword evidence="4" id="KW-0479">Metal-binding</keyword>
<dbReference type="PROSITE" id="PS00518">
    <property type="entry name" value="ZF_RING_1"/>
    <property type="match status" value="1"/>
</dbReference>
<dbReference type="InterPro" id="IPR013083">
    <property type="entry name" value="Znf_RING/FYVE/PHD"/>
</dbReference>
<dbReference type="AlphaFoldDB" id="A0A077WHA1"/>
<dbReference type="SUPFAM" id="SSF57850">
    <property type="entry name" value="RING/U-box"/>
    <property type="match status" value="2"/>
</dbReference>
<evidence type="ECO:0000256" key="6">
    <source>
        <dbReference type="ARBA" id="ARBA00022771"/>
    </source>
</evidence>
<evidence type="ECO:0000256" key="1">
    <source>
        <dbReference type="ARBA" id="ARBA00001798"/>
    </source>
</evidence>
<dbReference type="InterPro" id="IPR031127">
    <property type="entry name" value="E3_UB_ligase_RBR"/>
</dbReference>
<protein>
    <recommendedName>
        <fullName evidence="2">RBR-type E3 ubiquitin transferase</fullName>
        <ecNumber evidence="2">2.3.2.31</ecNumber>
    </recommendedName>
</protein>
<evidence type="ECO:0000256" key="3">
    <source>
        <dbReference type="ARBA" id="ARBA00022679"/>
    </source>
</evidence>
<keyword evidence="3" id="KW-0808">Transferase</keyword>
<evidence type="ECO:0000256" key="5">
    <source>
        <dbReference type="ARBA" id="ARBA00022737"/>
    </source>
</evidence>
<dbReference type="GO" id="GO:0016567">
    <property type="term" value="P:protein ubiquitination"/>
    <property type="evidence" value="ECO:0007669"/>
    <property type="project" value="InterPro"/>
</dbReference>
<evidence type="ECO:0000259" key="10">
    <source>
        <dbReference type="PROSITE" id="PS50089"/>
    </source>
</evidence>
<dbReference type="PANTHER" id="PTHR11685">
    <property type="entry name" value="RBR FAMILY RING FINGER AND IBR DOMAIN-CONTAINING"/>
    <property type="match status" value="1"/>
</dbReference>
<evidence type="ECO:0000256" key="8">
    <source>
        <dbReference type="ARBA" id="ARBA00022833"/>
    </source>
</evidence>
<dbReference type="OrthoDB" id="1431934at2759"/>
<name>A0A077WHA1_9FUNG</name>
<keyword evidence="6 9" id="KW-0863">Zinc-finger</keyword>
<evidence type="ECO:0000313" key="12">
    <source>
        <dbReference type="EMBL" id="CDS05982.1"/>
    </source>
</evidence>
<keyword evidence="7" id="KW-0833">Ubl conjugation pathway</keyword>
<dbReference type="EC" id="2.3.2.31" evidence="2"/>
<accession>A0A077WHA1</accession>
<organism evidence="12">
    <name type="scientific">Lichtheimia ramosa</name>
    <dbReference type="NCBI Taxonomy" id="688394"/>
    <lineage>
        <taxon>Eukaryota</taxon>
        <taxon>Fungi</taxon>
        <taxon>Fungi incertae sedis</taxon>
        <taxon>Mucoromycota</taxon>
        <taxon>Mucoromycotina</taxon>
        <taxon>Mucoromycetes</taxon>
        <taxon>Mucorales</taxon>
        <taxon>Lichtheimiaceae</taxon>
        <taxon>Lichtheimia</taxon>
    </lineage>
</organism>
<dbReference type="EMBL" id="LK023318">
    <property type="protein sequence ID" value="CDS05982.1"/>
    <property type="molecule type" value="Genomic_DNA"/>
</dbReference>
<dbReference type="PROSITE" id="PS51873">
    <property type="entry name" value="TRIAD"/>
    <property type="match status" value="1"/>
</dbReference>
<dbReference type="InterPro" id="IPR001841">
    <property type="entry name" value="Znf_RING"/>
</dbReference>
<comment type="catalytic activity">
    <reaction evidence="1">
        <text>[E2 ubiquitin-conjugating enzyme]-S-ubiquitinyl-L-cysteine + [acceptor protein]-L-lysine = [E2 ubiquitin-conjugating enzyme]-L-cysteine + [acceptor protein]-N(6)-ubiquitinyl-L-lysine.</text>
        <dbReference type="EC" id="2.3.2.31"/>
    </reaction>
</comment>
<reference evidence="12" key="1">
    <citation type="journal article" date="2014" name="Genome Announc.">
        <title>De novo whole-genome sequence and genome annotation of Lichtheimia ramosa.</title>
        <authorList>
            <person name="Linde J."/>
            <person name="Schwartze V."/>
            <person name="Binder U."/>
            <person name="Lass-Florl C."/>
            <person name="Voigt K."/>
            <person name="Horn F."/>
        </authorList>
    </citation>
    <scope>NUCLEOTIDE SEQUENCE</scope>
    <source>
        <strain evidence="12">JMRC FSU:6197</strain>
    </source>
</reference>
<dbReference type="Pfam" id="PF01485">
    <property type="entry name" value="IBR"/>
    <property type="match status" value="2"/>
</dbReference>
<feature type="domain" description="RING-type" evidence="11">
    <location>
        <begin position="12"/>
        <end position="238"/>
    </location>
</feature>
<sequence length="256" mass="29204">MFQILPSSSTRIDTTCVICFGGDDGALTLTTNTCNHHVCQGCLLHYLKNYLESGSSSMRDYEAIPCPQYRCNQQFDAATVVDMVMPTGEEAATWWRKMIEKTSTENLGTCPYDDCEAVFELLPEKSGEPTTFTECLECHRGLCMQCGNMWHEGGCKDKRWARVTLPKNKREAAIRRKNSMELRRVAKQKGWSRCPKCHHMVERNGGCGYVTCKCGTCFCYRCGSALLQYYGYGCQFCRSMTSTALRQYKDKHIYQY</sequence>
<evidence type="ECO:0000256" key="4">
    <source>
        <dbReference type="ARBA" id="ARBA00022723"/>
    </source>
</evidence>
<dbReference type="InterPro" id="IPR002867">
    <property type="entry name" value="IBR_dom"/>
</dbReference>
<keyword evidence="5" id="KW-0677">Repeat</keyword>
<dbReference type="Gene3D" id="1.20.120.1750">
    <property type="match status" value="1"/>
</dbReference>
<evidence type="ECO:0000256" key="2">
    <source>
        <dbReference type="ARBA" id="ARBA00012251"/>
    </source>
</evidence>
<dbReference type="PROSITE" id="PS50089">
    <property type="entry name" value="ZF_RING_2"/>
    <property type="match status" value="1"/>
</dbReference>